<proteinExistence type="predicted"/>
<evidence type="ECO:0000313" key="1">
    <source>
        <dbReference type="EnsemblMetazoa" id="GAUT002249-PA"/>
    </source>
</evidence>
<accession>A0A1A9UEK0</accession>
<reference evidence="1" key="1">
    <citation type="submission" date="2020-05" db="UniProtKB">
        <authorList>
            <consortium name="EnsemblMetazoa"/>
        </authorList>
    </citation>
    <scope>IDENTIFICATION</scope>
    <source>
        <strain evidence="1">TTRI</strain>
    </source>
</reference>
<keyword evidence="2" id="KW-1185">Reference proteome</keyword>
<dbReference type="AlphaFoldDB" id="A0A1A9UEK0"/>
<name>A0A1A9UEK0_GLOAU</name>
<sequence length="161" mass="18713">MPTSFMGKFIEKTNITASLCLGEKRFAYQANQLTGFKFKCVNFIINFDDEKQVTSNKNLWQPTFIHHIAKDYMNHIRLRNMMCLHSETQKYLNQVIGILLNTSLGNIRISFYCTYLGHHSARLLSNSITKKSPHHYRHHNRSGKDCSKFESEYLGSTNSTE</sequence>
<protein>
    <submittedName>
        <fullName evidence="1">Uncharacterized protein</fullName>
    </submittedName>
</protein>
<dbReference type="Proteomes" id="UP000078200">
    <property type="component" value="Unassembled WGS sequence"/>
</dbReference>
<evidence type="ECO:0000313" key="2">
    <source>
        <dbReference type="Proteomes" id="UP000078200"/>
    </source>
</evidence>
<dbReference type="VEuPathDB" id="VectorBase:GAUT002249"/>
<dbReference type="EnsemblMetazoa" id="GAUT002249-RA">
    <property type="protein sequence ID" value="GAUT002249-PA"/>
    <property type="gene ID" value="GAUT002249"/>
</dbReference>
<organism evidence="1 2">
    <name type="scientific">Glossina austeni</name>
    <name type="common">Savannah tsetse fly</name>
    <dbReference type="NCBI Taxonomy" id="7395"/>
    <lineage>
        <taxon>Eukaryota</taxon>
        <taxon>Metazoa</taxon>
        <taxon>Ecdysozoa</taxon>
        <taxon>Arthropoda</taxon>
        <taxon>Hexapoda</taxon>
        <taxon>Insecta</taxon>
        <taxon>Pterygota</taxon>
        <taxon>Neoptera</taxon>
        <taxon>Endopterygota</taxon>
        <taxon>Diptera</taxon>
        <taxon>Brachycera</taxon>
        <taxon>Muscomorpha</taxon>
        <taxon>Hippoboscoidea</taxon>
        <taxon>Glossinidae</taxon>
        <taxon>Glossina</taxon>
    </lineage>
</organism>